<organism evidence="6 7">
    <name type="scientific">Plutella xylostella</name>
    <name type="common">Diamondback moth</name>
    <name type="synonym">Plutella maculipennis</name>
    <dbReference type="NCBI Taxonomy" id="51655"/>
    <lineage>
        <taxon>Eukaryota</taxon>
        <taxon>Metazoa</taxon>
        <taxon>Ecdysozoa</taxon>
        <taxon>Arthropoda</taxon>
        <taxon>Hexapoda</taxon>
        <taxon>Insecta</taxon>
        <taxon>Pterygota</taxon>
        <taxon>Neoptera</taxon>
        <taxon>Endopterygota</taxon>
        <taxon>Lepidoptera</taxon>
        <taxon>Glossata</taxon>
        <taxon>Ditrysia</taxon>
        <taxon>Yponomeutoidea</taxon>
        <taxon>Plutellidae</taxon>
        <taxon>Plutella</taxon>
    </lineage>
</organism>
<evidence type="ECO:0000256" key="3">
    <source>
        <dbReference type="PROSITE-ProRule" id="PRU00497"/>
    </source>
</evidence>
<feature type="coiled-coil region" evidence="4">
    <location>
        <begin position="358"/>
        <end position="385"/>
    </location>
</feature>
<dbReference type="Proteomes" id="UP000653454">
    <property type="component" value="Unassembled WGS sequence"/>
</dbReference>
<dbReference type="GO" id="GO:0031012">
    <property type="term" value="C:extracellular matrix"/>
    <property type="evidence" value="ECO:0007669"/>
    <property type="project" value="TreeGrafter"/>
</dbReference>
<dbReference type="GO" id="GO:0042302">
    <property type="term" value="F:structural constituent of cuticle"/>
    <property type="evidence" value="ECO:0007669"/>
    <property type="project" value="UniProtKB-UniRule"/>
</dbReference>
<dbReference type="InterPro" id="IPR051217">
    <property type="entry name" value="Insect_Cuticle_Struc_Prot"/>
</dbReference>
<name>A0A8S4EKM2_PLUXY</name>
<sequence length="637" mass="70011">MAEPPPSNSYLPPSPNQRSAGYTNGGYPSPNAAAAGPAGLPQVLAARSNQNGFARNGQGFGSQGAPSQGYDQNAGAFARNALEQQNQEPANYNFEYMVSDYDQGTEFGHHEERENESARGEYSVVLPDGRRQTVTYEADERGFKPRISYEETDNFARSAGGYDANANNRIEQNGVGNHGNGVVLLISVALSAVSAGSGPYLPSGWKPSGPAFYLPGEVAVPSKPADNPLKETLQVEAEGSDFLKEYGPPKTTEVQDKTVEVVEITKQELPELAIARNFAEIRTNIIADEEIDDSVTETVAVGVTEEISAVVEEVTVVDFSDATTESVKEIIEDVSAVSNTEANLVAEVESDVTTQALVEAVTEIVQKVEQEVIAQENESAAVKTEEIVEENENANSQFVSAVEEREGKSVVVTLEEQREETIGAMRSIEDALVNLENEIKAQQVQNIEAVAEVKSVEENSGSVQQNLPEGFLEYGPPGFQEYGPPKQQLKTEAEDAAVDANETRRRRFSPKFRQDKEVERRIDNAWKSFWSMKELMKGILPLSLKRQLIDMCILPVLTYSAQTWSLTENQKSKLKICQRAMERTILGVRRIDRVRNTTLRSLTQISDVGAQTAKLKWAWAGHVCRMNPDQWARVVTE</sequence>
<evidence type="ECO:0000256" key="1">
    <source>
        <dbReference type="ARBA" id="ARBA00022460"/>
    </source>
</evidence>
<keyword evidence="2" id="KW-0732">Signal</keyword>
<feature type="compositionally biased region" description="Low complexity" evidence="5">
    <location>
        <begin position="25"/>
        <end position="46"/>
    </location>
</feature>
<dbReference type="GO" id="GO:0005615">
    <property type="term" value="C:extracellular space"/>
    <property type="evidence" value="ECO:0007669"/>
    <property type="project" value="TreeGrafter"/>
</dbReference>
<keyword evidence="4" id="KW-0175">Coiled coil</keyword>
<evidence type="ECO:0000256" key="2">
    <source>
        <dbReference type="ARBA" id="ARBA00022729"/>
    </source>
</evidence>
<proteinExistence type="predicted"/>
<accession>A0A8S4EKM2</accession>
<dbReference type="PRINTS" id="PR00947">
    <property type="entry name" value="CUTICLE"/>
</dbReference>
<dbReference type="Pfam" id="PF00379">
    <property type="entry name" value="Chitin_bind_4"/>
    <property type="match status" value="1"/>
</dbReference>
<gene>
    <name evidence="6" type="ORF">PLXY2_LOCUS6012</name>
</gene>
<feature type="region of interest" description="Disordered" evidence="5">
    <location>
        <begin position="1"/>
        <end position="73"/>
    </location>
</feature>
<comment type="caution">
    <text evidence="6">The sequence shown here is derived from an EMBL/GenBank/DDBJ whole genome shotgun (WGS) entry which is preliminary data.</text>
</comment>
<dbReference type="PANTHER" id="PTHR12236:SF98">
    <property type="entry name" value="CUTICULAR PROTEIN 56F"/>
    <property type="match status" value="1"/>
</dbReference>
<dbReference type="EMBL" id="CAJHNJ030000018">
    <property type="protein sequence ID" value="CAG9116381.1"/>
    <property type="molecule type" value="Genomic_DNA"/>
</dbReference>
<reference evidence="6" key="1">
    <citation type="submission" date="2020-11" db="EMBL/GenBank/DDBJ databases">
        <authorList>
            <person name="Whiteford S."/>
        </authorList>
    </citation>
    <scope>NUCLEOTIDE SEQUENCE</scope>
</reference>
<evidence type="ECO:0000256" key="5">
    <source>
        <dbReference type="SAM" id="MobiDB-lite"/>
    </source>
</evidence>
<dbReference type="AlphaFoldDB" id="A0A8S4EKM2"/>
<evidence type="ECO:0000256" key="4">
    <source>
        <dbReference type="SAM" id="Coils"/>
    </source>
</evidence>
<dbReference type="PROSITE" id="PS51155">
    <property type="entry name" value="CHIT_BIND_RR_2"/>
    <property type="match status" value="1"/>
</dbReference>
<dbReference type="PROSITE" id="PS00233">
    <property type="entry name" value="CHIT_BIND_RR_1"/>
    <property type="match status" value="1"/>
</dbReference>
<evidence type="ECO:0000313" key="6">
    <source>
        <dbReference type="EMBL" id="CAG9116381.1"/>
    </source>
</evidence>
<keyword evidence="7" id="KW-1185">Reference proteome</keyword>
<dbReference type="PANTHER" id="PTHR12236">
    <property type="entry name" value="STRUCTURAL CONTITUENT OF CUTICLE"/>
    <property type="match status" value="1"/>
</dbReference>
<evidence type="ECO:0000313" key="7">
    <source>
        <dbReference type="Proteomes" id="UP000653454"/>
    </source>
</evidence>
<keyword evidence="1 3" id="KW-0193">Cuticle</keyword>
<dbReference type="InterPro" id="IPR031311">
    <property type="entry name" value="CHIT_BIND_RR_consensus"/>
</dbReference>
<dbReference type="InterPro" id="IPR000618">
    <property type="entry name" value="Insect_cuticle"/>
</dbReference>
<protein>
    <submittedName>
        <fullName evidence="6">(diamondback moth) hypothetical protein</fullName>
    </submittedName>
</protein>
<feature type="compositionally biased region" description="Pro residues" evidence="5">
    <location>
        <begin position="1"/>
        <end position="15"/>
    </location>
</feature>
<feature type="coiled-coil region" evidence="4">
    <location>
        <begin position="418"/>
        <end position="452"/>
    </location>
</feature>